<feature type="compositionally biased region" description="Basic and acidic residues" evidence="1">
    <location>
        <begin position="158"/>
        <end position="174"/>
    </location>
</feature>
<comment type="caution">
    <text evidence="3">The sequence shown here is derived from an EMBL/GenBank/DDBJ whole genome shotgun (WGS) entry which is preliminary data.</text>
</comment>
<keyword evidence="2" id="KW-1133">Transmembrane helix</keyword>
<name>A0AAE0F7V4_9CHLO</name>
<proteinExistence type="predicted"/>
<gene>
    <name evidence="3" type="ORF">CYMTET_36300</name>
</gene>
<evidence type="ECO:0000313" key="3">
    <source>
        <dbReference type="EMBL" id="KAK3254485.1"/>
    </source>
</evidence>
<keyword evidence="4" id="KW-1185">Reference proteome</keyword>
<feature type="compositionally biased region" description="Acidic residues" evidence="1">
    <location>
        <begin position="139"/>
        <end position="157"/>
    </location>
</feature>
<feature type="transmembrane region" description="Helical" evidence="2">
    <location>
        <begin position="12"/>
        <end position="28"/>
    </location>
</feature>
<feature type="compositionally biased region" description="Acidic residues" evidence="1">
    <location>
        <begin position="59"/>
        <end position="69"/>
    </location>
</feature>
<protein>
    <submittedName>
        <fullName evidence="3">Uncharacterized protein</fullName>
    </submittedName>
</protein>
<dbReference type="EMBL" id="LGRX02023527">
    <property type="protein sequence ID" value="KAK3254485.1"/>
    <property type="molecule type" value="Genomic_DNA"/>
</dbReference>
<feature type="compositionally biased region" description="Basic and acidic residues" evidence="1">
    <location>
        <begin position="181"/>
        <end position="205"/>
    </location>
</feature>
<feature type="region of interest" description="Disordered" evidence="1">
    <location>
        <begin position="56"/>
        <end position="231"/>
    </location>
</feature>
<evidence type="ECO:0000256" key="1">
    <source>
        <dbReference type="SAM" id="MobiDB-lite"/>
    </source>
</evidence>
<keyword evidence="2" id="KW-0812">Transmembrane</keyword>
<organism evidence="3 4">
    <name type="scientific">Cymbomonas tetramitiformis</name>
    <dbReference type="NCBI Taxonomy" id="36881"/>
    <lineage>
        <taxon>Eukaryota</taxon>
        <taxon>Viridiplantae</taxon>
        <taxon>Chlorophyta</taxon>
        <taxon>Pyramimonadophyceae</taxon>
        <taxon>Pyramimonadales</taxon>
        <taxon>Pyramimonadaceae</taxon>
        <taxon>Cymbomonas</taxon>
    </lineage>
</organism>
<evidence type="ECO:0000256" key="2">
    <source>
        <dbReference type="SAM" id="Phobius"/>
    </source>
</evidence>
<dbReference type="Proteomes" id="UP001190700">
    <property type="component" value="Unassembled WGS sequence"/>
</dbReference>
<keyword evidence="2" id="KW-0472">Membrane</keyword>
<reference evidence="3 4" key="1">
    <citation type="journal article" date="2015" name="Genome Biol. Evol.">
        <title>Comparative Genomics of a Bacterivorous Green Alga Reveals Evolutionary Causalities and Consequences of Phago-Mixotrophic Mode of Nutrition.</title>
        <authorList>
            <person name="Burns J.A."/>
            <person name="Paasch A."/>
            <person name="Narechania A."/>
            <person name="Kim E."/>
        </authorList>
    </citation>
    <scope>NUCLEOTIDE SEQUENCE [LARGE SCALE GENOMIC DNA]</scope>
    <source>
        <strain evidence="3 4">PLY_AMNH</strain>
    </source>
</reference>
<sequence>MFRRRRVIKPTACLRLAVLVAAVVFVVVPHDRVDLEEGGDSRSVLVNRLQDSPWKEALVMEDSDGETESFAEPNSARGEAPLAPSNPPVGSTRRGGGEMGTEGKEGEVSTPPSPPPLLPPPPPPSPPPPIYESVQSALDDFENELEDTTDDLSEEEAQERVRQAVERRRAEEARQAALKAQRLENERRMSKEYEKSSKEAEDFYKKWTSVSPGPCPGPATGRVQRRALPAS</sequence>
<feature type="compositionally biased region" description="Pro residues" evidence="1">
    <location>
        <begin position="111"/>
        <end position="130"/>
    </location>
</feature>
<evidence type="ECO:0000313" key="4">
    <source>
        <dbReference type="Proteomes" id="UP001190700"/>
    </source>
</evidence>
<dbReference type="AlphaFoldDB" id="A0AAE0F7V4"/>
<accession>A0AAE0F7V4</accession>